<feature type="region of interest" description="Disordered" evidence="2">
    <location>
        <begin position="416"/>
        <end position="440"/>
    </location>
</feature>
<feature type="compositionally biased region" description="Polar residues" evidence="2">
    <location>
        <begin position="459"/>
        <end position="492"/>
    </location>
</feature>
<dbReference type="Gene3D" id="1.25.40.20">
    <property type="entry name" value="Ankyrin repeat-containing domain"/>
    <property type="match status" value="1"/>
</dbReference>
<reference evidence="4 5" key="1">
    <citation type="submission" date="2024-04" db="EMBL/GenBank/DDBJ databases">
        <authorList>
            <consortium name="Genoscope - CEA"/>
            <person name="William W."/>
        </authorList>
    </citation>
    <scope>NUCLEOTIDE SEQUENCE [LARGE SCALE GENOMIC DNA]</scope>
</reference>
<feature type="compositionally biased region" description="Polar residues" evidence="2">
    <location>
        <begin position="416"/>
        <end position="435"/>
    </location>
</feature>
<feature type="region of interest" description="Disordered" evidence="2">
    <location>
        <begin position="762"/>
        <end position="800"/>
    </location>
</feature>
<feature type="region of interest" description="Disordered" evidence="2">
    <location>
        <begin position="564"/>
        <end position="624"/>
    </location>
</feature>
<feature type="chain" id="PRO_5043954363" evidence="3">
    <location>
        <begin position="21"/>
        <end position="800"/>
    </location>
</feature>
<dbReference type="PANTHER" id="PTHR22677">
    <property type="entry name" value="ANKYRIN REPEAT DOMAIN-CONTAINING PROTEIN 60"/>
    <property type="match status" value="1"/>
</dbReference>
<evidence type="ECO:0000256" key="3">
    <source>
        <dbReference type="SAM" id="SignalP"/>
    </source>
</evidence>
<feature type="compositionally biased region" description="Low complexity" evidence="2">
    <location>
        <begin position="232"/>
        <end position="242"/>
    </location>
</feature>
<dbReference type="PROSITE" id="PS50088">
    <property type="entry name" value="ANK_REPEAT"/>
    <property type="match status" value="1"/>
</dbReference>
<dbReference type="Proteomes" id="UP001497497">
    <property type="component" value="Unassembled WGS sequence"/>
</dbReference>
<feature type="region of interest" description="Disordered" evidence="2">
    <location>
        <begin position="223"/>
        <end position="296"/>
    </location>
</feature>
<keyword evidence="3" id="KW-0732">Signal</keyword>
<dbReference type="PANTHER" id="PTHR22677:SF4">
    <property type="entry name" value="USHER SYNDROME TYPE-1G PROTEIN-LIKE PROTEIN"/>
    <property type="match status" value="1"/>
</dbReference>
<proteinExistence type="predicted"/>
<dbReference type="EMBL" id="CAXITT010000379">
    <property type="protein sequence ID" value="CAL1540384.1"/>
    <property type="molecule type" value="Genomic_DNA"/>
</dbReference>
<keyword evidence="1" id="KW-0040">ANK repeat</keyword>
<dbReference type="InterPro" id="IPR002110">
    <property type="entry name" value="Ankyrin_rpt"/>
</dbReference>
<organism evidence="4 5">
    <name type="scientific">Lymnaea stagnalis</name>
    <name type="common">Great pond snail</name>
    <name type="synonym">Helix stagnalis</name>
    <dbReference type="NCBI Taxonomy" id="6523"/>
    <lineage>
        <taxon>Eukaryota</taxon>
        <taxon>Metazoa</taxon>
        <taxon>Spiralia</taxon>
        <taxon>Lophotrochozoa</taxon>
        <taxon>Mollusca</taxon>
        <taxon>Gastropoda</taxon>
        <taxon>Heterobranchia</taxon>
        <taxon>Euthyneura</taxon>
        <taxon>Panpulmonata</taxon>
        <taxon>Hygrophila</taxon>
        <taxon>Lymnaeoidea</taxon>
        <taxon>Lymnaeidae</taxon>
        <taxon>Lymnaea</taxon>
    </lineage>
</organism>
<comment type="caution">
    <text evidence="4">The sequence shown here is derived from an EMBL/GenBank/DDBJ whole genome shotgun (WGS) entry which is preliminary data.</text>
</comment>
<feature type="compositionally biased region" description="Basic and acidic residues" evidence="2">
    <location>
        <begin position="525"/>
        <end position="546"/>
    </location>
</feature>
<dbReference type="SUPFAM" id="SSF48403">
    <property type="entry name" value="Ankyrin repeat"/>
    <property type="match status" value="1"/>
</dbReference>
<gene>
    <name evidence="4" type="ORF">GSLYS_00014033001</name>
</gene>
<evidence type="ECO:0000313" key="4">
    <source>
        <dbReference type="EMBL" id="CAL1540384.1"/>
    </source>
</evidence>
<keyword evidence="5" id="KW-1185">Reference proteome</keyword>
<evidence type="ECO:0000256" key="1">
    <source>
        <dbReference type="PROSITE-ProRule" id="PRU00023"/>
    </source>
</evidence>
<feature type="compositionally biased region" description="Basic and acidic residues" evidence="2">
    <location>
        <begin position="255"/>
        <end position="268"/>
    </location>
</feature>
<name>A0AAV2I2M5_LYMST</name>
<feature type="region of interest" description="Disordered" evidence="2">
    <location>
        <begin position="315"/>
        <end position="348"/>
    </location>
</feature>
<sequence>MTHFTLFVVLPLQEICSLRSLPSGTTIRDVRNRLEMAAGLPGQVYKLTSSNGQVLHEECELIVGQNVWDGFIVRVQLLNSWQPMYDAVTSGDVDWLLRNGAISMTQVDEDDVDKSQVYDVVEERGAVALYLASWRGSDHTCQALLSAGVNPNGRTPFRRTAIFAAVAKDNDRVLEVLLKHGAKTSVKDYNGETALDVARRGFSRLCVNVLRSFQLRNGGTLVPSRSNGVTLSSPRSRSPGSSCNLSFHQHGGRGQSEDDHSPRGDREVTSGNCPRTKKVNGIFRPRSGVSTSSSTARRVKFHDEVLNVRLNICNGDPTTPEAHRQKYSKPSLRNQQTLPQGQSIIPRTPNAAQLRVAVPSPRKPLELSNVITWNEGQCLDSEFLTVRSAFREGKVSVPVKTYGQMYAPEQDILSDTTNAGDHSLGDSFSASNFNENNHRSSEAAEINVSMTSLRIDDASSLTNDSTSSMKDADSRSVTSDPKVTNGRVSSARSCPGSLGTIQRPKLSTRIGSSPPFGRNKKRKETSKSLDDTKRAKVRIHLAEQSKRQSTAALKRAESFEKWLHRKRQQETNDSGSSDSASESDGDSDEKNDAAFNSWLKKVRERPKSRTSHQTPGKFDPRKPQSVQGLVGMASVPARRPTGISEVSSYVNEFKAWKKRQSHNTDVCRTLDADEAKRRLEEKRQQLLAMAITFDEWMAHAEERKVMLEVILKADEQRLDEIKKMNFAKRLEKNISFQQWRQKLEKRERLQRAFNLRMRIEEAREGQRNATSRSSAAITHDEWLSRQRLQGADGRQNTRHS</sequence>
<dbReference type="AlphaFoldDB" id="A0AAV2I2M5"/>
<feature type="region of interest" description="Disordered" evidence="2">
    <location>
        <begin position="459"/>
        <end position="552"/>
    </location>
</feature>
<dbReference type="InterPro" id="IPR036770">
    <property type="entry name" value="Ankyrin_rpt-contain_sf"/>
</dbReference>
<evidence type="ECO:0000313" key="5">
    <source>
        <dbReference type="Proteomes" id="UP001497497"/>
    </source>
</evidence>
<feature type="compositionally biased region" description="Polar residues" evidence="2">
    <location>
        <begin position="767"/>
        <end position="776"/>
    </location>
</feature>
<accession>A0AAV2I2M5</accession>
<feature type="signal peptide" evidence="3">
    <location>
        <begin position="1"/>
        <end position="20"/>
    </location>
</feature>
<evidence type="ECO:0000256" key="2">
    <source>
        <dbReference type="SAM" id="MobiDB-lite"/>
    </source>
</evidence>
<dbReference type="Pfam" id="PF12796">
    <property type="entry name" value="Ank_2"/>
    <property type="match status" value="1"/>
</dbReference>
<protein>
    <submittedName>
        <fullName evidence="4">Uncharacterized protein</fullName>
    </submittedName>
</protein>
<feature type="compositionally biased region" description="Polar residues" evidence="2">
    <location>
        <begin position="331"/>
        <end position="345"/>
    </location>
</feature>
<dbReference type="InterPro" id="IPR039323">
    <property type="entry name" value="ANKRD_45/46/60"/>
</dbReference>
<feature type="compositionally biased region" description="Basic residues" evidence="2">
    <location>
        <begin position="600"/>
        <end position="610"/>
    </location>
</feature>
<dbReference type="SMART" id="SM00248">
    <property type="entry name" value="ANK"/>
    <property type="match status" value="2"/>
</dbReference>
<feature type="repeat" description="ANK" evidence="1">
    <location>
        <begin position="157"/>
        <end position="189"/>
    </location>
</feature>